<dbReference type="PANTHER" id="PTHR35020">
    <property type="entry name" value="N-ACETYLGLUCOSAMINE-INDUCED PROTEIN 1"/>
    <property type="match status" value="1"/>
</dbReference>
<dbReference type="GO" id="GO:0005737">
    <property type="term" value="C:cytoplasm"/>
    <property type="evidence" value="ECO:0007669"/>
    <property type="project" value="TreeGrafter"/>
</dbReference>
<evidence type="ECO:0000313" key="1">
    <source>
        <dbReference type="EMBL" id="KAK2611240.1"/>
    </source>
</evidence>
<proteinExistence type="predicted"/>
<gene>
    <name evidence="1" type="ORF">N8I77_004601</name>
</gene>
<keyword evidence="2" id="KW-1185">Reference proteome</keyword>
<reference evidence="1" key="1">
    <citation type="submission" date="2023-06" db="EMBL/GenBank/DDBJ databases">
        <authorList>
            <person name="Noh H."/>
        </authorList>
    </citation>
    <scope>NUCLEOTIDE SEQUENCE</scope>
    <source>
        <strain evidence="1">DUCC20226</strain>
    </source>
</reference>
<comment type="caution">
    <text evidence="1">The sequence shown here is derived from an EMBL/GenBank/DDBJ whole genome shotgun (WGS) entry which is preliminary data.</text>
</comment>
<organism evidence="1 2">
    <name type="scientific">Phomopsis amygdali</name>
    <name type="common">Fusicoccum amygdali</name>
    <dbReference type="NCBI Taxonomy" id="1214568"/>
    <lineage>
        <taxon>Eukaryota</taxon>
        <taxon>Fungi</taxon>
        <taxon>Dikarya</taxon>
        <taxon>Ascomycota</taxon>
        <taxon>Pezizomycotina</taxon>
        <taxon>Sordariomycetes</taxon>
        <taxon>Sordariomycetidae</taxon>
        <taxon>Diaporthales</taxon>
        <taxon>Diaporthaceae</taxon>
        <taxon>Diaporthe</taxon>
    </lineage>
</organism>
<name>A0AAD9SM95_PHOAM</name>
<dbReference type="Pfam" id="PF12239">
    <property type="entry name" value="DUF3605"/>
    <property type="match status" value="1"/>
</dbReference>
<dbReference type="AlphaFoldDB" id="A0AAD9SM95"/>
<dbReference type="Proteomes" id="UP001265746">
    <property type="component" value="Unassembled WGS sequence"/>
</dbReference>
<protein>
    <recommendedName>
        <fullName evidence="3">N-acetylglucosamine-induced protein 1</fullName>
    </recommendedName>
</protein>
<sequence length="228" mass="27085">MGSYSYSDPLPYWQVNIPPEDREEKCPEFLRDVSNKDVGIIGTPNEEYRVQTWQEVVGFIRTDRLADFRRWPSDLRRYREYIWELKRAYGSVMNFMLKERLCWHEPVVPRGSRPFECHEDFKILMNDWPYGLDKRIVHLVVWTKFDLPDDHETEAEIEAFVDRTFSPGVSQDKRIWFKNPPSLKSVHSVEHIHVMLFDPDPDFVRHVTNGDVPRCQKFNPAGSLARLT</sequence>
<accession>A0AAD9SM95</accession>
<evidence type="ECO:0008006" key="3">
    <source>
        <dbReference type="Google" id="ProtNLM"/>
    </source>
</evidence>
<dbReference type="PANTHER" id="PTHR35020:SF4">
    <property type="entry name" value="N-ACETYLGLUCOSAMINE-INDUCED PROTEIN 1"/>
    <property type="match status" value="1"/>
</dbReference>
<dbReference type="InterPro" id="IPR022036">
    <property type="entry name" value="DUF3605"/>
</dbReference>
<dbReference type="GO" id="GO:0006044">
    <property type="term" value="P:N-acetylglucosamine metabolic process"/>
    <property type="evidence" value="ECO:0007669"/>
    <property type="project" value="TreeGrafter"/>
</dbReference>
<dbReference type="EMBL" id="JAUJFL010000002">
    <property type="protein sequence ID" value="KAK2611240.1"/>
    <property type="molecule type" value="Genomic_DNA"/>
</dbReference>
<evidence type="ECO:0000313" key="2">
    <source>
        <dbReference type="Proteomes" id="UP001265746"/>
    </source>
</evidence>